<dbReference type="InterPro" id="IPR018964">
    <property type="entry name" value="Phage_phiJL001_Gp84_C"/>
</dbReference>
<sequence length="284" mass="31570">MKAVNEALRQHLNNDKYFVSCDLYELRLRSGVSYYWADSDADVSYNGQVYKSNGPIIVRDKITTNSTVSVDKMTVSISTNEQDTIGGVPIMAVAHNGGFDGAEMTLRRAFFDESYKIIGVVGLFTGLCEVTQGGGLTLKLNVKSIVQKLNIEYPNRRYYPQCPFSVYSKECGVDIKRFRKSGKVTGLGSGANSIRIDIPFENGYYTAGGIDWITGPMAGQSTQILQSNDGVILYMSALEVSPRVGDQFYIYAGCNKTPTECKNKFNNWDRNRATPYVPLKESIR</sequence>
<evidence type="ECO:0000313" key="2">
    <source>
        <dbReference type="EMBL" id="DAE10524.1"/>
    </source>
</evidence>
<organism evidence="2">
    <name type="scientific">Siphoviridae sp. ctJER10</name>
    <dbReference type="NCBI Taxonomy" id="2825430"/>
    <lineage>
        <taxon>Viruses</taxon>
        <taxon>Duplodnaviria</taxon>
        <taxon>Heunggongvirae</taxon>
        <taxon>Uroviricota</taxon>
        <taxon>Caudoviricetes</taxon>
    </lineage>
</organism>
<dbReference type="EMBL" id="BK015513">
    <property type="protein sequence ID" value="DAE10524.1"/>
    <property type="molecule type" value="Genomic_DNA"/>
</dbReference>
<proteinExistence type="predicted"/>
<feature type="domain" description="Bacteriophage phiJL001 Gp84 C-terminal" evidence="1">
    <location>
        <begin position="203"/>
        <end position="280"/>
    </location>
</feature>
<accession>A0A8S5PW68</accession>
<dbReference type="Pfam" id="PF09931">
    <property type="entry name" value="Phage_phiJL001_Gp84_N"/>
    <property type="match status" value="1"/>
</dbReference>
<dbReference type="Pfam" id="PF09356">
    <property type="entry name" value="Phage_BR0599"/>
    <property type="match status" value="1"/>
</dbReference>
<dbReference type="NCBIfam" id="TIGR02218">
    <property type="entry name" value="phg_TIGR02218"/>
    <property type="match status" value="1"/>
</dbReference>
<evidence type="ECO:0000259" key="1">
    <source>
        <dbReference type="Pfam" id="PF09356"/>
    </source>
</evidence>
<dbReference type="InterPro" id="IPR011928">
    <property type="entry name" value="Phage_phiJL001_Gp84"/>
</dbReference>
<reference evidence="2" key="1">
    <citation type="journal article" date="2021" name="Proc. Natl. Acad. Sci. U.S.A.">
        <title>A Catalog of Tens of Thousands of Viruses from Human Metagenomes Reveals Hidden Associations with Chronic Diseases.</title>
        <authorList>
            <person name="Tisza M.J."/>
            <person name="Buck C.B."/>
        </authorList>
    </citation>
    <scope>NUCLEOTIDE SEQUENCE</scope>
    <source>
        <strain evidence="2">CtJER10</strain>
    </source>
</reference>
<protein>
    <submittedName>
        <fullName evidence="2">Minor tail protein</fullName>
    </submittedName>
</protein>
<name>A0A8S5PW68_9CAUD</name>